<organism evidence="1 2">
    <name type="scientific">Candidatus Fimiplasma intestinipullorum</name>
    <dbReference type="NCBI Taxonomy" id="2840825"/>
    <lineage>
        <taxon>Bacteria</taxon>
        <taxon>Bacillati</taxon>
        <taxon>Bacillota</taxon>
        <taxon>Clostridia</taxon>
        <taxon>Eubacteriales</taxon>
        <taxon>Candidatus Fimiplasma</taxon>
    </lineage>
</organism>
<comment type="caution">
    <text evidence="1">The sequence shown here is derived from an EMBL/GenBank/DDBJ whole genome shotgun (WGS) entry which is preliminary data.</text>
</comment>
<reference evidence="1" key="2">
    <citation type="journal article" date="2021" name="PeerJ">
        <title>Extensive microbial diversity within the chicken gut microbiome revealed by metagenomics and culture.</title>
        <authorList>
            <person name="Gilroy R."/>
            <person name="Ravi A."/>
            <person name="Getino M."/>
            <person name="Pursley I."/>
            <person name="Horton D.L."/>
            <person name="Alikhan N.F."/>
            <person name="Baker D."/>
            <person name="Gharbi K."/>
            <person name="Hall N."/>
            <person name="Watson M."/>
            <person name="Adriaenssens E.M."/>
            <person name="Foster-Nyarko E."/>
            <person name="Jarju S."/>
            <person name="Secka A."/>
            <person name="Antonio M."/>
            <person name="Oren A."/>
            <person name="Chaudhuri R.R."/>
            <person name="La Ragione R."/>
            <person name="Hildebrand F."/>
            <person name="Pallen M.J."/>
        </authorList>
    </citation>
    <scope>NUCLEOTIDE SEQUENCE</scope>
    <source>
        <strain evidence="1">CHK195-11698</strain>
    </source>
</reference>
<name>A0A9D1HP40_9FIRM</name>
<gene>
    <name evidence="1" type="ORF">IAD15_08650</name>
</gene>
<dbReference type="Proteomes" id="UP000824175">
    <property type="component" value="Unassembled WGS sequence"/>
</dbReference>
<accession>A0A9D1HP40</accession>
<protein>
    <submittedName>
        <fullName evidence="1">Uncharacterized protein</fullName>
    </submittedName>
</protein>
<reference evidence="1" key="1">
    <citation type="submission" date="2020-10" db="EMBL/GenBank/DDBJ databases">
        <authorList>
            <person name="Gilroy R."/>
        </authorList>
    </citation>
    <scope>NUCLEOTIDE SEQUENCE</scope>
    <source>
        <strain evidence="1">CHK195-11698</strain>
    </source>
</reference>
<dbReference type="EMBL" id="DVMJ01000073">
    <property type="protein sequence ID" value="HIU14123.1"/>
    <property type="molecule type" value="Genomic_DNA"/>
</dbReference>
<proteinExistence type="predicted"/>
<dbReference type="AlphaFoldDB" id="A0A9D1HP40"/>
<evidence type="ECO:0000313" key="1">
    <source>
        <dbReference type="EMBL" id="HIU14123.1"/>
    </source>
</evidence>
<sequence>MLTKEFFDKHFKMHNKIVLFTPDNIKITISKAYHFHLNGGHQDFDIHDSQDLA</sequence>
<feature type="non-terminal residue" evidence="1">
    <location>
        <position position="53"/>
    </location>
</feature>
<evidence type="ECO:0000313" key="2">
    <source>
        <dbReference type="Proteomes" id="UP000824175"/>
    </source>
</evidence>